<dbReference type="InterPro" id="IPR004669">
    <property type="entry name" value="C4_dicarb_anaerob_car"/>
</dbReference>
<feature type="transmembrane region" description="Helical" evidence="8">
    <location>
        <begin position="284"/>
        <end position="306"/>
    </location>
</feature>
<keyword evidence="5 8" id="KW-0812">Transmembrane</keyword>
<feature type="transmembrane region" description="Helical" evidence="8">
    <location>
        <begin position="206"/>
        <end position="225"/>
    </location>
</feature>
<evidence type="ECO:0000256" key="7">
    <source>
        <dbReference type="ARBA" id="ARBA00023136"/>
    </source>
</evidence>
<feature type="transmembrane region" description="Helical" evidence="8">
    <location>
        <begin position="6"/>
        <end position="22"/>
    </location>
</feature>
<proteinExistence type="inferred from homology"/>
<name>A0A9D2F0Q5_9ACTN</name>
<feature type="transmembrane region" description="Helical" evidence="8">
    <location>
        <begin position="29"/>
        <end position="50"/>
    </location>
</feature>
<reference evidence="9" key="1">
    <citation type="journal article" date="2021" name="PeerJ">
        <title>Extensive microbial diversity within the chicken gut microbiome revealed by metagenomics and culture.</title>
        <authorList>
            <person name="Gilroy R."/>
            <person name="Ravi A."/>
            <person name="Getino M."/>
            <person name="Pursley I."/>
            <person name="Horton D.L."/>
            <person name="Alikhan N.F."/>
            <person name="Baker D."/>
            <person name="Gharbi K."/>
            <person name="Hall N."/>
            <person name="Watson M."/>
            <person name="Adriaenssens E.M."/>
            <person name="Foster-Nyarko E."/>
            <person name="Jarju S."/>
            <person name="Secka A."/>
            <person name="Antonio M."/>
            <person name="Oren A."/>
            <person name="Chaudhuri R.R."/>
            <person name="La Ragione R."/>
            <person name="Hildebrand F."/>
            <person name="Pallen M.J."/>
        </authorList>
    </citation>
    <scope>NUCLEOTIDE SEQUENCE</scope>
    <source>
        <strain evidence="9">ChiHjej12B11-14209</strain>
    </source>
</reference>
<feature type="transmembrane region" description="Helical" evidence="8">
    <location>
        <begin position="327"/>
        <end position="350"/>
    </location>
</feature>
<dbReference type="Proteomes" id="UP000824062">
    <property type="component" value="Unassembled WGS sequence"/>
</dbReference>
<dbReference type="EMBL" id="DXBM01000072">
    <property type="protein sequence ID" value="HIZ47067.1"/>
    <property type="molecule type" value="Genomic_DNA"/>
</dbReference>
<keyword evidence="3" id="KW-0813">Transport</keyword>
<organism evidence="9 10">
    <name type="scientific">Candidatus Olsenella pullistercoris</name>
    <dbReference type="NCBI Taxonomy" id="2838712"/>
    <lineage>
        <taxon>Bacteria</taxon>
        <taxon>Bacillati</taxon>
        <taxon>Actinomycetota</taxon>
        <taxon>Coriobacteriia</taxon>
        <taxon>Coriobacteriales</taxon>
        <taxon>Atopobiaceae</taxon>
        <taxon>Olsenella</taxon>
    </lineage>
</organism>
<evidence type="ECO:0000313" key="10">
    <source>
        <dbReference type="Proteomes" id="UP000824062"/>
    </source>
</evidence>
<comment type="subcellular location">
    <subcellularLocation>
        <location evidence="1">Cell membrane</location>
        <topology evidence="1">Multi-pass membrane protein</topology>
    </subcellularLocation>
</comment>
<evidence type="ECO:0000256" key="8">
    <source>
        <dbReference type="SAM" id="Phobius"/>
    </source>
</evidence>
<comment type="caution">
    <text evidence="9">The sequence shown here is derived from an EMBL/GenBank/DDBJ whole genome shotgun (WGS) entry which is preliminary data.</text>
</comment>
<evidence type="ECO:0000256" key="6">
    <source>
        <dbReference type="ARBA" id="ARBA00022989"/>
    </source>
</evidence>
<feature type="transmembrane region" description="Helical" evidence="8">
    <location>
        <begin position="422"/>
        <end position="441"/>
    </location>
</feature>
<reference evidence="9" key="2">
    <citation type="submission" date="2021-04" db="EMBL/GenBank/DDBJ databases">
        <authorList>
            <person name="Gilroy R."/>
        </authorList>
    </citation>
    <scope>NUCLEOTIDE SEQUENCE</scope>
    <source>
        <strain evidence="9">ChiHjej12B11-14209</strain>
    </source>
</reference>
<dbReference type="InterPro" id="IPR018385">
    <property type="entry name" value="C4_dicarb_anaerob_car-like"/>
</dbReference>
<dbReference type="GO" id="GO:0005886">
    <property type="term" value="C:plasma membrane"/>
    <property type="evidence" value="ECO:0007669"/>
    <property type="project" value="UniProtKB-SubCell"/>
</dbReference>
<evidence type="ECO:0000256" key="1">
    <source>
        <dbReference type="ARBA" id="ARBA00004651"/>
    </source>
</evidence>
<feature type="transmembrane region" description="Helical" evidence="8">
    <location>
        <begin position="390"/>
        <end position="410"/>
    </location>
</feature>
<dbReference type="PANTHER" id="PTHR42002:SF2">
    <property type="entry name" value="ANAEROBIC C4-DICARBOXYLATE TRANSPORTER DCUC-RELATED"/>
    <property type="match status" value="1"/>
</dbReference>
<feature type="transmembrane region" description="Helical" evidence="8">
    <location>
        <begin position="453"/>
        <end position="470"/>
    </location>
</feature>
<protein>
    <submittedName>
        <fullName evidence="9">C4-dicarboxylate transporter DcuC</fullName>
    </submittedName>
</protein>
<accession>A0A9D2F0Q5</accession>
<gene>
    <name evidence="9" type="primary">dcuC</name>
    <name evidence="9" type="ORF">IAA19_08645</name>
</gene>
<feature type="transmembrane region" description="Helical" evidence="8">
    <location>
        <begin position="362"/>
        <end position="383"/>
    </location>
</feature>
<evidence type="ECO:0000256" key="5">
    <source>
        <dbReference type="ARBA" id="ARBA00022692"/>
    </source>
</evidence>
<sequence>MDPILMWAVVVAAFAVVIFMLLKKMDITITMLLMGVVLMFIAMATGNSIAVEGFESSGIPLFDPLLAIVSTFKSGLTSYGFIILILGGYSAYMSSIGANDATVYALTRPIRKIKSPYVLVPVVFLVGNVLSLVVPSASNLAIILLATLYPVLRKAGMSPLTAAGIIATTATIMPTPLGSDNVAIAEELAKYPEYAGLTVTEYVLQYHAMVSIPTLIIMAVIHLFWQRFCDKRDSAQGEVDNAEGKDLVIEGSMLRKTVYAILPMLPIFLLIAVYLMQVLGGSTFSLSVEVATLFSFLVALICDAIFSRNPKDALGKSEGFFKGMGGTMPVVALTVAAQVFVVGLNSIGMISSLESAMTSINGTGMGFVLPLILVGLTALIVLLSGSGTSLFFAMVPLIPALAAAAGISAVSISVPMGLAGNLFRSVSPVSAVVMIVSGSVGKSPIEIVRRTSVPMLAGVVIMFVLSVVMFL</sequence>
<dbReference type="AlphaFoldDB" id="A0A9D2F0Q5"/>
<dbReference type="Pfam" id="PF03606">
    <property type="entry name" value="DcuC"/>
    <property type="match status" value="1"/>
</dbReference>
<keyword evidence="7 8" id="KW-0472">Membrane</keyword>
<dbReference type="PANTHER" id="PTHR42002">
    <property type="entry name" value="ANAEROBIC C4-DICARBOXYLATE TRANSPORTER DCUC-RELATED"/>
    <property type="match status" value="1"/>
</dbReference>
<keyword evidence="6 8" id="KW-1133">Transmembrane helix</keyword>
<evidence type="ECO:0000256" key="4">
    <source>
        <dbReference type="ARBA" id="ARBA00022475"/>
    </source>
</evidence>
<dbReference type="NCBIfam" id="TIGR00771">
    <property type="entry name" value="DcuC"/>
    <property type="match status" value="1"/>
</dbReference>
<dbReference type="NCBIfam" id="NF037994">
    <property type="entry name" value="DcuC_1"/>
    <property type="match status" value="1"/>
</dbReference>
<evidence type="ECO:0000256" key="3">
    <source>
        <dbReference type="ARBA" id="ARBA00022448"/>
    </source>
</evidence>
<comment type="similarity">
    <text evidence="2">Belongs to the DcuC/DcuD transporter (TC 2.A.61) family.</text>
</comment>
<keyword evidence="4" id="KW-1003">Cell membrane</keyword>
<evidence type="ECO:0000313" key="9">
    <source>
        <dbReference type="EMBL" id="HIZ47067.1"/>
    </source>
</evidence>
<dbReference type="GO" id="GO:0015556">
    <property type="term" value="F:C4-dicarboxylate transmembrane transporter activity"/>
    <property type="evidence" value="ECO:0007669"/>
    <property type="project" value="InterPro"/>
</dbReference>
<evidence type="ECO:0000256" key="2">
    <source>
        <dbReference type="ARBA" id="ARBA00005275"/>
    </source>
</evidence>
<feature type="transmembrane region" description="Helical" evidence="8">
    <location>
        <begin position="258"/>
        <end position="278"/>
    </location>
</feature>
<feature type="transmembrane region" description="Helical" evidence="8">
    <location>
        <begin position="118"/>
        <end position="149"/>
    </location>
</feature>